<dbReference type="Pfam" id="PF02537">
    <property type="entry name" value="CRCB"/>
    <property type="match status" value="1"/>
</dbReference>
<evidence type="ECO:0000313" key="11">
    <source>
        <dbReference type="EMBL" id="MBB4967791.1"/>
    </source>
</evidence>
<dbReference type="GO" id="GO:0140114">
    <property type="term" value="P:cellular detoxification of fluoride"/>
    <property type="evidence" value="ECO:0007669"/>
    <property type="project" value="UniProtKB-UniRule"/>
</dbReference>
<comment type="activity regulation">
    <text evidence="10">Na(+) is not transported, but it plays an essential structural role and its presence is essential for fluoride channel function.</text>
</comment>
<comment type="caution">
    <text evidence="10">Lacks conserved residue(s) required for the propagation of feature annotation.</text>
</comment>
<dbReference type="Proteomes" id="UP000542674">
    <property type="component" value="Unassembled WGS sequence"/>
</dbReference>
<evidence type="ECO:0000256" key="4">
    <source>
        <dbReference type="ARBA" id="ARBA00022989"/>
    </source>
</evidence>
<dbReference type="EMBL" id="JACHJS010000001">
    <property type="protein sequence ID" value="MBB4967791.1"/>
    <property type="molecule type" value="Genomic_DNA"/>
</dbReference>
<evidence type="ECO:0000256" key="1">
    <source>
        <dbReference type="ARBA" id="ARBA00004651"/>
    </source>
</evidence>
<dbReference type="AlphaFoldDB" id="A0A7W7T751"/>
<feature type="binding site" evidence="10">
    <location>
        <position position="63"/>
    </location>
    <ligand>
        <name>Na(+)</name>
        <dbReference type="ChEBI" id="CHEBI:29101"/>
        <note>structural</note>
    </ligand>
</feature>
<dbReference type="GO" id="GO:0046872">
    <property type="term" value="F:metal ion binding"/>
    <property type="evidence" value="ECO:0007669"/>
    <property type="project" value="UniProtKB-KW"/>
</dbReference>
<keyword evidence="2 10" id="KW-1003">Cell membrane</keyword>
<keyword evidence="3 10" id="KW-0812">Transmembrane</keyword>
<dbReference type="InterPro" id="IPR003691">
    <property type="entry name" value="FluC"/>
</dbReference>
<comment type="similarity">
    <text evidence="7 10">Belongs to the fluoride channel Fluc/FEX (TC 1.A.43) family.</text>
</comment>
<protein>
    <recommendedName>
        <fullName evidence="10">Fluoride-specific ion channel FluC</fullName>
    </recommendedName>
</protein>
<keyword evidence="5 10" id="KW-0472">Membrane</keyword>
<keyword evidence="6 10" id="KW-0407">Ion channel</keyword>
<dbReference type="HAMAP" id="MF_00454">
    <property type="entry name" value="FluC"/>
    <property type="match status" value="1"/>
</dbReference>
<evidence type="ECO:0000313" key="12">
    <source>
        <dbReference type="Proteomes" id="UP000542674"/>
    </source>
</evidence>
<keyword evidence="10" id="KW-0915">Sodium</keyword>
<evidence type="ECO:0000256" key="8">
    <source>
        <dbReference type="ARBA" id="ARBA00035585"/>
    </source>
</evidence>
<keyword evidence="10" id="KW-0406">Ion transport</keyword>
<evidence type="ECO:0000256" key="10">
    <source>
        <dbReference type="HAMAP-Rule" id="MF_00454"/>
    </source>
</evidence>
<evidence type="ECO:0000256" key="9">
    <source>
        <dbReference type="ARBA" id="ARBA00049940"/>
    </source>
</evidence>
<evidence type="ECO:0000256" key="7">
    <source>
        <dbReference type="ARBA" id="ARBA00035120"/>
    </source>
</evidence>
<dbReference type="RefSeq" id="WP_184672773.1">
    <property type="nucleotide sequence ID" value="NZ_BAABAI010000032.1"/>
</dbReference>
<evidence type="ECO:0000256" key="2">
    <source>
        <dbReference type="ARBA" id="ARBA00022475"/>
    </source>
</evidence>
<gene>
    <name evidence="10" type="primary">fluC</name>
    <name evidence="10" type="synonym">crcB</name>
    <name evidence="11" type="ORF">F4559_005150</name>
</gene>
<comment type="subcellular location">
    <subcellularLocation>
        <location evidence="1 10">Cell membrane</location>
        <topology evidence="1 10">Multi-pass membrane protein</topology>
    </subcellularLocation>
</comment>
<keyword evidence="12" id="KW-1185">Reference proteome</keyword>
<evidence type="ECO:0000256" key="5">
    <source>
        <dbReference type="ARBA" id="ARBA00023136"/>
    </source>
</evidence>
<dbReference type="GO" id="GO:0062054">
    <property type="term" value="F:fluoride channel activity"/>
    <property type="evidence" value="ECO:0007669"/>
    <property type="project" value="UniProtKB-UniRule"/>
</dbReference>
<reference evidence="11 12" key="1">
    <citation type="submission" date="2020-08" db="EMBL/GenBank/DDBJ databases">
        <title>Sequencing the genomes of 1000 actinobacteria strains.</title>
        <authorList>
            <person name="Klenk H.-P."/>
        </authorList>
    </citation>
    <scope>NUCLEOTIDE SEQUENCE [LARGE SCALE GENOMIC DNA]</scope>
    <source>
        <strain evidence="11 12">DSM 45084</strain>
    </source>
</reference>
<name>A0A7W7T751_9PSEU</name>
<dbReference type="GO" id="GO:0005886">
    <property type="term" value="C:plasma membrane"/>
    <property type="evidence" value="ECO:0007669"/>
    <property type="project" value="UniProtKB-SubCell"/>
</dbReference>
<evidence type="ECO:0000256" key="6">
    <source>
        <dbReference type="ARBA" id="ARBA00023303"/>
    </source>
</evidence>
<evidence type="ECO:0000256" key="3">
    <source>
        <dbReference type="ARBA" id="ARBA00022692"/>
    </source>
</evidence>
<comment type="function">
    <text evidence="9 10">Fluoride-specific ion channel. Important for reducing fluoride concentration in the cell, thus reducing its toxicity.</text>
</comment>
<comment type="caution">
    <text evidence="11">The sequence shown here is derived from an EMBL/GenBank/DDBJ whole genome shotgun (WGS) entry which is preliminary data.</text>
</comment>
<feature type="transmembrane region" description="Helical" evidence="10">
    <location>
        <begin position="28"/>
        <end position="49"/>
    </location>
</feature>
<keyword evidence="10" id="KW-0479">Metal-binding</keyword>
<dbReference type="PANTHER" id="PTHR28259">
    <property type="entry name" value="FLUORIDE EXPORT PROTEIN 1-RELATED"/>
    <property type="match status" value="1"/>
</dbReference>
<organism evidence="11 12">
    <name type="scientific">Saccharothrix violaceirubra</name>
    <dbReference type="NCBI Taxonomy" id="413306"/>
    <lineage>
        <taxon>Bacteria</taxon>
        <taxon>Bacillati</taxon>
        <taxon>Actinomycetota</taxon>
        <taxon>Actinomycetes</taxon>
        <taxon>Pseudonocardiales</taxon>
        <taxon>Pseudonocardiaceae</taxon>
        <taxon>Saccharothrix</taxon>
    </lineage>
</organism>
<comment type="catalytic activity">
    <reaction evidence="8">
        <text>fluoride(in) = fluoride(out)</text>
        <dbReference type="Rhea" id="RHEA:76159"/>
        <dbReference type="ChEBI" id="CHEBI:17051"/>
    </reaction>
    <physiologicalReaction direction="left-to-right" evidence="8">
        <dbReference type="Rhea" id="RHEA:76160"/>
    </physiologicalReaction>
</comment>
<keyword evidence="4 10" id="KW-1133">Transmembrane helix</keyword>
<sequence length="110" mass="11486">MIPLLVFAGAAVGTPVRYLVGRLLNRRFPAGTLAVNVVGSFLLGCLTAVPPAWYALLGTGFCGGLTTYSTFGMETVALLETRDHRRAALSVGLNLALAITAATLGHVLTR</sequence>
<dbReference type="PANTHER" id="PTHR28259:SF1">
    <property type="entry name" value="FLUORIDE EXPORT PROTEIN 1-RELATED"/>
    <property type="match status" value="1"/>
</dbReference>
<feature type="transmembrane region" description="Helical" evidence="10">
    <location>
        <begin position="91"/>
        <end position="109"/>
    </location>
</feature>
<accession>A0A7W7T751</accession>
<keyword evidence="10" id="KW-0813">Transport</keyword>
<feature type="binding site" evidence="10">
    <location>
        <position position="66"/>
    </location>
    <ligand>
        <name>Na(+)</name>
        <dbReference type="ChEBI" id="CHEBI:29101"/>
        <note>structural</note>
    </ligand>
</feature>
<proteinExistence type="inferred from homology"/>